<dbReference type="InterPro" id="IPR002562">
    <property type="entry name" value="3'-5'_exonuclease_dom"/>
</dbReference>
<comment type="catalytic activity">
    <reaction evidence="6">
        <text>Exonucleolytic cleavage that removes extra residues from the 3'-terminus of tRNA to produce 5'-mononucleotides.</text>
        <dbReference type="EC" id="3.1.13.5"/>
    </reaction>
</comment>
<evidence type="ECO:0000313" key="9">
    <source>
        <dbReference type="Proteomes" id="UP000632498"/>
    </source>
</evidence>
<dbReference type="AlphaFoldDB" id="A0A917C4T1"/>
<protein>
    <recommendedName>
        <fullName evidence="6">Ribonuclease D</fullName>
        <shortName evidence="6">RNase D</shortName>
        <ecNumber evidence="6">3.1.13.5</ecNumber>
    </recommendedName>
</protein>
<dbReference type="Proteomes" id="UP000632498">
    <property type="component" value="Unassembled WGS sequence"/>
</dbReference>
<dbReference type="GO" id="GO:0003676">
    <property type="term" value="F:nucleic acid binding"/>
    <property type="evidence" value="ECO:0007669"/>
    <property type="project" value="InterPro"/>
</dbReference>
<dbReference type="Gene3D" id="1.10.150.80">
    <property type="entry name" value="HRDC domain"/>
    <property type="match status" value="1"/>
</dbReference>
<dbReference type="GO" id="GO:0042780">
    <property type="term" value="P:tRNA 3'-end processing"/>
    <property type="evidence" value="ECO:0007669"/>
    <property type="project" value="UniProtKB-UniRule"/>
</dbReference>
<comment type="function">
    <text evidence="6">Exonuclease involved in the 3' processing of various precursor tRNAs. Initiates hydrolysis at the 3'-terminus of an RNA molecule and releases 5'-mononucleotides.</text>
</comment>
<dbReference type="SMART" id="SM00341">
    <property type="entry name" value="HRDC"/>
    <property type="match status" value="1"/>
</dbReference>
<evidence type="ECO:0000313" key="8">
    <source>
        <dbReference type="EMBL" id="GGF70151.1"/>
    </source>
</evidence>
<dbReference type="Pfam" id="PF00570">
    <property type="entry name" value="HRDC"/>
    <property type="match status" value="1"/>
</dbReference>
<dbReference type="InterPro" id="IPR012337">
    <property type="entry name" value="RNaseH-like_sf"/>
</dbReference>
<dbReference type="GO" id="GO:0000166">
    <property type="term" value="F:nucleotide binding"/>
    <property type="evidence" value="ECO:0007669"/>
    <property type="project" value="InterPro"/>
</dbReference>
<accession>A0A917C4T1</accession>
<dbReference type="HAMAP" id="MF_01899">
    <property type="entry name" value="RNase_D"/>
    <property type="match status" value="1"/>
</dbReference>
<gene>
    <name evidence="6 8" type="primary">rnd</name>
    <name evidence="8" type="ORF">GCM10011332_25190</name>
</gene>
<organism evidence="8 9">
    <name type="scientific">Terasakiella brassicae</name>
    <dbReference type="NCBI Taxonomy" id="1634917"/>
    <lineage>
        <taxon>Bacteria</taxon>
        <taxon>Pseudomonadati</taxon>
        <taxon>Pseudomonadota</taxon>
        <taxon>Alphaproteobacteria</taxon>
        <taxon>Rhodospirillales</taxon>
        <taxon>Terasakiellaceae</taxon>
        <taxon>Terasakiella</taxon>
    </lineage>
</organism>
<keyword evidence="5 6" id="KW-0269">Exonuclease</keyword>
<keyword evidence="9" id="KW-1185">Reference proteome</keyword>
<dbReference type="Pfam" id="PF01612">
    <property type="entry name" value="DNA_pol_A_exo1"/>
    <property type="match status" value="1"/>
</dbReference>
<evidence type="ECO:0000256" key="2">
    <source>
        <dbReference type="ARBA" id="ARBA00022694"/>
    </source>
</evidence>
<keyword evidence="1 6" id="KW-0963">Cytoplasm</keyword>
<dbReference type="PROSITE" id="PS50967">
    <property type="entry name" value="HRDC"/>
    <property type="match status" value="1"/>
</dbReference>
<dbReference type="SMART" id="SM00474">
    <property type="entry name" value="35EXOc"/>
    <property type="match status" value="1"/>
</dbReference>
<dbReference type="EC" id="3.1.13.5" evidence="6"/>
<feature type="domain" description="HRDC" evidence="7">
    <location>
        <begin position="208"/>
        <end position="289"/>
    </location>
</feature>
<dbReference type="InterPro" id="IPR010997">
    <property type="entry name" value="HRDC-like_sf"/>
</dbReference>
<dbReference type="SUPFAM" id="SSF47819">
    <property type="entry name" value="HRDC-like"/>
    <property type="match status" value="2"/>
</dbReference>
<dbReference type="PANTHER" id="PTHR47649:SF1">
    <property type="entry name" value="RIBONUCLEASE D"/>
    <property type="match status" value="1"/>
</dbReference>
<dbReference type="GO" id="GO:0008408">
    <property type="term" value="F:3'-5' exonuclease activity"/>
    <property type="evidence" value="ECO:0007669"/>
    <property type="project" value="InterPro"/>
</dbReference>
<dbReference type="CDD" id="cd06142">
    <property type="entry name" value="RNaseD_exo"/>
    <property type="match status" value="1"/>
</dbReference>
<evidence type="ECO:0000256" key="5">
    <source>
        <dbReference type="ARBA" id="ARBA00022839"/>
    </source>
</evidence>
<name>A0A917C4T1_9PROT</name>
<keyword evidence="4 6" id="KW-0378">Hydrolase</keyword>
<dbReference type="GO" id="GO:0033890">
    <property type="term" value="F:ribonuclease D activity"/>
    <property type="evidence" value="ECO:0007669"/>
    <property type="project" value="UniProtKB-UniRule"/>
</dbReference>
<keyword evidence="2 6" id="KW-0819">tRNA processing</keyword>
<evidence type="ECO:0000256" key="4">
    <source>
        <dbReference type="ARBA" id="ARBA00022801"/>
    </source>
</evidence>
<dbReference type="EMBL" id="BMHV01000019">
    <property type="protein sequence ID" value="GGF70151.1"/>
    <property type="molecule type" value="Genomic_DNA"/>
</dbReference>
<evidence type="ECO:0000256" key="3">
    <source>
        <dbReference type="ARBA" id="ARBA00022722"/>
    </source>
</evidence>
<sequence length="387" mass="43340">MDLITDTETLVAFCDRLATERFVTVDTEFMREKTYWPMLCLVQLGGSDEACCIDVLADGIDLQPLFDLMANKNVLKVFHAARQDVEIFVKATGATPTPMFDTQVAAMVCGFGESVGYETLVNNICKKNLDKGSRFTDWSKRPLTERQIKYALGDVTYLRDIYVFLRDKLEQNNRAGWLEEEMMALTSPETYIVDPQTAWKRLKARTKSTKVLAVLQAVAAWREYEAQRKNMPRNRIIRDDTLIDIAHQSPKDAAALERVRGMNKSIANGRYGNEMLEAIQQAMSLAPEDHPAAPTKKDLPKGLGPVVDLLKVLLKFKSEHNDVAQKLIANAGDLEHLAAYGEEADVPCLQGWRRDLFGNDALRLCAGDLALAVKGRSIRVIDVGEDV</sequence>
<keyword evidence="3 6" id="KW-0540">Nuclease</keyword>
<comment type="subcellular location">
    <subcellularLocation>
        <location evidence="6">Cytoplasm</location>
    </subcellularLocation>
</comment>
<evidence type="ECO:0000259" key="7">
    <source>
        <dbReference type="PROSITE" id="PS50967"/>
    </source>
</evidence>
<reference evidence="8" key="1">
    <citation type="journal article" date="2014" name="Int. J. Syst. Evol. Microbiol.">
        <title>Complete genome sequence of Corynebacterium casei LMG S-19264T (=DSM 44701T), isolated from a smear-ripened cheese.</title>
        <authorList>
            <consortium name="US DOE Joint Genome Institute (JGI-PGF)"/>
            <person name="Walter F."/>
            <person name="Albersmeier A."/>
            <person name="Kalinowski J."/>
            <person name="Ruckert C."/>
        </authorList>
    </citation>
    <scope>NUCLEOTIDE SEQUENCE</scope>
    <source>
        <strain evidence="8">CGMCC 1.15254</strain>
    </source>
</reference>
<dbReference type="RefSeq" id="WP_188665821.1">
    <property type="nucleotide sequence ID" value="NZ_BMHV01000019.1"/>
</dbReference>
<dbReference type="NCBIfam" id="TIGR01388">
    <property type="entry name" value="rnd"/>
    <property type="match status" value="1"/>
</dbReference>
<dbReference type="InterPro" id="IPR051086">
    <property type="entry name" value="RNase_D-like"/>
</dbReference>
<dbReference type="InterPro" id="IPR006292">
    <property type="entry name" value="RNase_D"/>
</dbReference>
<dbReference type="PANTHER" id="PTHR47649">
    <property type="entry name" value="RIBONUCLEASE D"/>
    <property type="match status" value="1"/>
</dbReference>
<dbReference type="GO" id="GO:0005737">
    <property type="term" value="C:cytoplasm"/>
    <property type="evidence" value="ECO:0007669"/>
    <property type="project" value="UniProtKB-SubCell"/>
</dbReference>
<dbReference type="InterPro" id="IPR036397">
    <property type="entry name" value="RNaseH_sf"/>
</dbReference>
<dbReference type="SUPFAM" id="SSF53098">
    <property type="entry name" value="Ribonuclease H-like"/>
    <property type="match status" value="1"/>
</dbReference>
<dbReference type="InterPro" id="IPR044876">
    <property type="entry name" value="HRDC_dom_sf"/>
</dbReference>
<evidence type="ECO:0000256" key="1">
    <source>
        <dbReference type="ARBA" id="ARBA00022490"/>
    </source>
</evidence>
<comment type="caution">
    <text evidence="8">The sequence shown here is derived from an EMBL/GenBank/DDBJ whole genome shotgun (WGS) entry which is preliminary data.</text>
</comment>
<dbReference type="Gene3D" id="3.30.420.10">
    <property type="entry name" value="Ribonuclease H-like superfamily/Ribonuclease H"/>
    <property type="match status" value="1"/>
</dbReference>
<dbReference type="InterPro" id="IPR002121">
    <property type="entry name" value="HRDC_dom"/>
</dbReference>
<proteinExistence type="inferred from homology"/>
<comment type="cofactor">
    <cofactor evidence="6">
        <name>a divalent metal cation</name>
        <dbReference type="ChEBI" id="CHEBI:60240"/>
    </cofactor>
</comment>
<reference evidence="8" key="2">
    <citation type="submission" date="2020-09" db="EMBL/GenBank/DDBJ databases">
        <authorList>
            <person name="Sun Q."/>
            <person name="Zhou Y."/>
        </authorList>
    </citation>
    <scope>NUCLEOTIDE SEQUENCE</scope>
    <source>
        <strain evidence="8">CGMCC 1.15254</strain>
    </source>
</reference>
<evidence type="ECO:0000256" key="6">
    <source>
        <dbReference type="HAMAP-Rule" id="MF_01899"/>
    </source>
</evidence>
<comment type="similarity">
    <text evidence="6">Belongs to the RNase D family.</text>
</comment>